<gene>
    <name evidence="5" type="ORF">GENT5_00720</name>
</gene>
<evidence type="ECO:0000256" key="3">
    <source>
        <dbReference type="SAM" id="SignalP"/>
    </source>
</evidence>
<reference evidence="5 6" key="2">
    <citation type="journal article" date="2022" name="Microorganisms">
        <title>Complete Genome Sequences of Two Flavobacterium ammonificans Strains and a Flavobacterium ammoniigenes Strain of Ammonifying Bacterioplankton Isolated from Surface River Water.</title>
        <authorList>
            <person name="Suda W."/>
            <person name="Ogata Y."/>
            <person name="Shindo C."/>
            <person name="Watanabe K."/>
        </authorList>
    </citation>
    <scope>NUCLEOTIDE SEQUENCE [LARGE SCALE GENOMIC DNA]</scope>
    <source>
        <strain evidence="5 6">GENT5</strain>
    </source>
</reference>
<dbReference type="PANTHER" id="PTHR34216:SF3">
    <property type="entry name" value="POLY-BETA-1,6-N-ACETYL-D-GLUCOSAMINE N-DEACETYLASE"/>
    <property type="match status" value="1"/>
</dbReference>
<proteinExistence type="predicted"/>
<protein>
    <submittedName>
        <fullName evidence="5">Polysaccharide deacetylase</fullName>
    </submittedName>
</protein>
<dbReference type="PROSITE" id="PS51677">
    <property type="entry name" value="NODB"/>
    <property type="match status" value="1"/>
</dbReference>
<dbReference type="Proteomes" id="UP001319867">
    <property type="component" value="Chromosome"/>
</dbReference>
<evidence type="ECO:0000313" key="5">
    <source>
        <dbReference type="EMBL" id="BDB53767.1"/>
    </source>
</evidence>
<evidence type="ECO:0000256" key="1">
    <source>
        <dbReference type="ARBA" id="ARBA00004613"/>
    </source>
</evidence>
<dbReference type="CDD" id="cd10967">
    <property type="entry name" value="CE4_GLA_like_6s"/>
    <property type="match status" value="1"/>
</dbReference>
<dbReference type="InterPro" id="IPR002509">
    <property type="entry name" value="NODB_dom"/>
</dbReference>
<dbReference type="InterPro" id="IPR051398">
    <property type="entry name" value="Polysacch_Deacetylase"/>
</dbReference>
<evidence type="ECO:0000259" key="4">
    <source>
        <dbReference type="PROSITE" id="PS51677"/>
    </source>
</evidence>
<evidence type="ECO:0000313" key="6">
    <source>
        <dbReference type="Proteomes" id="UP001319867"/>
    </source>
</evidence>
<dbReference type="Gene3D" id="3.20.20.370">
    <property type="entry name" value="Glycoside hydrolase/deacetylase"/>
    <property type="match status" value="1"/>
</dbReference>
<organism evidence="5 6">
    <name type="scientific">Flavobacterium ammoniigenes</name>
    <dbReference type="NCBI Taxonomy" id="1751095"/>
    <lineage>
        <taxon>Bacteria</taxon>
        <taxon>Pseudomonadati</taxon>
        <taxon>Bacteroidota</taxon>
        <taxon>Flavobacteriia</taxon>
        <taxon>Flavobacteriales</taxon>
        <taxon>Flavobacteriaceae</taxon>
        <taxon>Flavobacterium</taxon>
    </lineage>
</organism>
<dbReference type="InterPro" id="IPR011330">
    <property type="entry name" value="Glyco_hydro/deAcase_b/a-brl"/>
</dbReference>
<dbReference type="Pfam" id="PF01522">
    <property type="entry name" value="Polysacc_deac_1"/>
    <property type="match status" value="1"/>
</dbReference>
<sequence length="324" mass="37553">MYPYLLKEIKLYKMKKTIVLFFLSFALSSYAQTNQEIAKSALKIEMLFPEAKTKAVILSYDDGAMQDRQLVALLNKYNLIGTFHLNSNKLGTDSYYNYLNKEEIKELFKGHEVSVHSANHPNLPDISKVDVVYEIVEDRKELERLVGYPVRGMAYPFGNTNDAVIETIKGTGIEYARTVGDTYNYEIPKDLLRWHPTMHQFGKAYWETNQPEKDKKELALFYKTIEDFMNTKELALLDIWGHSWEMGSDQKKWEEAEKYLKLIANNPAIFYAKQINIVDYITAFRNLKFSVDKNIVINPSALKVYFKINNIVYTVEGGSTIKLL</sequence>
<evidence type="ECO:0000256" key="2">
    <source>
        <dbReference type="ARBA" id="ARBA00022729"/>
    </source>
</evidence>
<feature type="signal peptide" evidence="3">
    <location>
        <begin position="1"/>
        <end position="31"/>
    </location>
</feature>
<keyword evidence="2 3" id="KW-0732">Signal</keyword>
<comment type="subcellular location">
    <subcellularLocation>
        <location evidence="1">Secreted</location>
    </subcellularLocation>
</comment>
<accession>A0ABM7V1K7</accession>
<keyword evidence="6" id="KW-1185">Reference proteome</keyword>
<feature type="domain" description="NodB homology" evidence="4">
    <location>
        <begin position="54"/>
        <end position="324"/>
    </location>
</feature>
<name>A0ABM7V1K7_9FLAO</name>
<reference evidence="5 6" key="1">
    <citation type="journal article" date="2022" name="Int. J. Syst. Evol. Microbiol.">
        <title>Flavobacterium ammonificans sp. nov. and Flavobacterium ammoniigenes sp. nov., ammonifying bacteria isolated from surface river water.</title>
        <authorList>
            <person name="Watanabe K."/>
            <person name="Kitamura T."/>
            <person name="Ogata Y."/>
            <person name="Shindo C."/>
            <person name="Suda W."/>
        </authorList>
    </citation>
    <scope>NUCLEOTIDE SEQUENCE [LARGE SCALE GENOMIC DNA]</scope>
    <source>
        <strain evidence="5 6">GENT5</strain>
    </source>
</reference>
<feature type="chain" id="PRO_5047283151" evidence="3">
    <location>
        <begin position="32"/>
        <end position="324"/>
    </location>
</feature>
<dbReference type="EMBL" id="AP025184">
    <property type="protein sequence ID" value="BDB53767.1"/>
    <property type="molecule type" value="Genomic_DNA"/>
</dbReference>
<dbReference type="PANTHER" id="PTHR34216">
    <property type="match status" value="1"/>
</dbReference>
<dbReference type="SUPFAM" id="SSF88713">
    <property type="entry name" value="Glycoside hydrolase/deacetylase"/>
    <property type="match status" value="1"/>
</dbReference>